<feature type="transmembrane region" description="Helical" evidence="1">
    <location>
        <begin position="155"/>
        <end position="177"/>
    </location>
</feature>
<dbReference type="InterPro" id="IPR003660">
    <property type="entry name" value="HAMP_dom"/>
</dbReference>
<feature type="transmembrane region" description="Helical" evidence="1">
    <location>
        <begin position="77"/>
        <end position="99"/>
    </location>
</feature>
<dbReference type="CDD" id="cd07302">
    <property type="entry name" value="CHD"/>
    <property type="match status" value="1"/>
</dbReference>
<feature type="domain" description="Guanylate cyclase" evidence="2">
    <location>
        <begin position="301"/>
        <end position="437"/>
    </location>
</feature>
<evidence type="ECO:0000313" key="5">
    <source>
        <dbReference type="Proteomes" id="UP000185678"/>
    </source>
</evidence>
<dbReference type="STRING" id="80876.SAMN05421779_10425"/>
<keyword evidence="1" id="KW-0812">Transmembrane</keyword>
<evidence type="ECO:0000313" key="4">
    <source>
        <dbReference type="EMBL" id="SIS83691.1"/>
    </source>
</evidence>
<feature type="domain" description="HAMP" evidence="3">
    <location>
        <begin position="218"/>
        <end position="263"/>
    </location>
</feature>
<keyword evidence="5" id="KW-1185">Reference proteome</keyword>
<feature type="transmembrane region" description="Helical" evidence="1">
    <location>
        <begin position="111"/>
        <end position="130"/>
    </location>
</feature>
<dbReference type="GO" id="GO:0004016">
    <property type="term" value="F:adenylate cyclase activity"/>
    <property type="evidence" value="ECO:0007669"/>
    <property type="project" value="UniProtKB-ARBA"/>
</dbReference>
<dbReference type="InterPro" id="IPR048440">
    <property type="entry name" value="MASE10"/>
</dbReference>
<evidence type="ECO:0000259" key="3">
    <source>
        <dbReference type="PROSITE" id="PS50885"/>
    </source>
</evidence>
<protein>
    <submittedName>
        <fullName evidence="4">Adenylate cyclase</fullName>
    </submittedName>
</protein>
<accession>A0A1N7MCJ2</accession>
<dbReference type="PROSITE" id="PS50885">
    <property type="entry name" value="HAMP"/>
    <property type="match status" value="1"/>
</dbReference>
<dbReference type="InterPro" id="IPR050697">
    <property type="entry name" value="Adenylyl/Guanylyl_Cyclase_3/4"/>
</dbReference>
<evidence type="ECO:0000259" key="2">
    <source>
        <dbReference type="PROSITE" id="PS50125"/>
    </source>
</evidence>
<proteinExistence type="predicted"/>
<dbReference type="GO" id="GO:0016020">
    <property type="term" value="C:membrane"/>
    <property type="evidence" value="ECO:0007669"/>
    <property type="project" value="InterPro"/>
</dbReference>
<dbReference type="PROSITE" id="PS50125">
    <property type="entry name" value="GUANYLATE_CYCLASE_2"/>
    <property type="match status" value="1"/>
</dbReference>
<dbReference type="InterPro" id="IPR001054">
    <property type="entry name" value="A/G_cyclase"/>
</dbReference>
<dbReference type="RefSeq" id="WP_076400496.1">
    <property type="nucleotide sequence ID" value="NZ_FTOA01000004.1"/>
</dbReference>
<dbReference type="SMART" id="SM00044">
    <property type="entry name" value="CYCc"/>
    <property type="match status" value="1"/>
</dbReference>
<dbReference type="GO" id="GO:0035556">
    <property type="term" value="P:intracellular signal transduction"/>
    <property type="evidence" value="ECO:0007669"/>
    <property type="project" value="InterPro"/>
</dbReference>
<dbReference type="Pfam" id="PF20970">
    <property type="entry name" value="MASE10"/>
    <property type="match status" value="1"/>
</dbReference>
<dbReference type="InterPro" id="IPR029787">
    <property type="entry name" value="Nucleotide_cyclase"/>
</dbReference>
<feature type="transmembrane region" description="Helical" evidence="1">
    <location>
        <begin position="183"/>
        <end position="207"/>
    </location>
</feature>
<dbReference type="Pfam" id="PF00211">
    <property type="entry name" value="Guanylate_cyc"/>
    <property type="match status" value="1"/>
</dbReference>
<gene>
    <name evidence="4" type="ORF">SAMN05421779_10425</name>
</gene>
<keyword evidence="1" id="KW-0472">Membrane</keyword>
<name>A0A1N7MCJ2_9PROT</name>
<dbReference type="PANTHER" id="PTHR43081:SF1">
    <property type="entry name" value="ADENYLATE CYCLASE, TERMINAL-DIFFERENTIATION SPECIFIC"/>
    <property type="match status" value="1"/>
</dbReference>
<dbReference type="OrthoDB" id="9762462at2"/>
<dbReference type="CDD" id="cd06225">
    <property type="entry name" value="HAMP"/>
    <property type="match status" value="1"/>
</dbReference>
<organism evidence="4 5">
    <name type="scientific">Insolitispirillum peregrinum</name>
    <dbReference type="NCBI Taxonomy" id="80876"/>
    <lineage>
        <taxon>Bacteria</taxon>
        <taxon>Pseudomonadati</taxon>
        <taxon>Pseudomonadota</taxon>
        <taxon>Alphaproteobacteria</taxon>
        <taxon>Rhodospirillales</taxon>
        <taxon>Novispirillaceae</taxon>
        <taxon>Insolitispirillum</taxon>
    </lineage>
</organism>
<feature type="transmembrane region" description="Helical" evidence="1">
    <location>
        <begin position="9"/>
        <end position="26"/>
    </location>
</feature>
<dbReference type="SMART" id="SM00304">
    <property type="entry name" value="HAMP"/>
    <property type="match status" value="1"/>
</dbReference>
<dbReference type="PANTHER" id="PTHR43081">
    <property type="entry name" value="ADENYLATE CYCLASE, TERMINAL-DIFFERENTIATION SPECIFIC-RELATED"/>
    <property type="match status" value="1"/>
</dbReference>
<keyword evidence="1" id="KW-1133">Transmembrane helix</keyword>
<evidence type="ECO:0000256" key="1">
    <source>
        <dbReference type="SAM" id="Phobius"/>
    </source>
</evidence>
<dbReference type="GO" id="GO:0006171">
    <property type="term" value="P:cAMP biosynthetic process"/>
    <property type="evidence" value="ECO:0007669"/>
    <property type="project" value="TreeGrafter"/>
</dbReference>
<dbReference type="EMBL" id="FTOA01000004">
    <property type="protein sequence ID" value="SIS83691.1"/>
    <property type="molecule type" value="Genomic_DNA"/>
</dbReference>
<dbReference type="AlphaFoldDB" id="A0A1N7MCJ2"/>
<reference evidence="4 5" key="1">
    <citation type="submission" date="2017-01" db="EMBL/GenBank/DDBJ databases">
        <authorList>
            <person name="Mah S.A."/>
            <person name="Swanson W.J."/>
            <person name="Moy G.W."/>
            <person name="Vacquier V.D."/>
        </authorList>
    </citation>
    <scope>NUCLEOTIDE SEQUENCE [LARGE SCALE GENOMIC DNA]</scope>
    <source>
        <strain evidence="4 5">DSM 11589</strain>
    </source>
</reference>
<dbReference type="Proteomes" id="UP000185678">
    <property type="component" value="Unassembled WGS sequence"/>
</dbReference>
<dbReference type="Gene3D" id="3.30.70.1230">
    <property type="entry name" value="Nucleotide cyclase"/>
    <property type="match status" value="1"/>
</dbReference>
<sequence length="483" mass="52646">MASPLHPVIRRLHVVPLVALVFLYLYDRLVCPFMDQTAPLRLLIGLGYVAVFHILLREALLRWLPHSPTRSLSRHGYRIAVASWLGAGLFGVALHLLRYPDFHISSPLKLLLGYWVLGAGILAQLEYSLIERSLRHSDCLLEQAQAMRDRLGRRLLESFAAFTVAPALALILLTLRFEQEGYIIPGVAGELAFIILTFTGGAIYVAWHYGHLLHADAETIVNSLEKITVGSLDVSPAVPRPDEMGRIALGIREMAAGLRQREQMRDLFGRMVSPDVARTLLEEWENSQQDRVLQGQQRDVTVLMADLRGFTPLSETLAPAELTTLLNDWLSRAVRVIEQHGGLVDKFIGDAVMVVFGLYDRPNADTAGSPAEQAIRCGQALLDEMTRFNQDHPMLAAPLALGVGIHSGPVVAGTIGSAQRMEFTVIGSTVNTAARLESAARTPLPALLCSAETVAAAGTGIACREVGTIALKGISTPLPVFTA</sequence>
<feature type="transmembrane region" description="Helical" evidence="1">
    <location>
        <begin position="38"/>
        <end position="56"/>
    </location>
</feature>
<dbReference type="SUPFAM" id="SSF55073">
    <property type="entry name" value="Nucleotide cyclase"/>
    <property type="match status" value="1"/>
</dbReference>